<dbReference type="RefSeq" id="WP_110065841.1">
    <property type="nucleotide sequence ID" value="NZ_QGTW01000009.1"/>
</dbReference>
<accession>A0A2V2ZRA5</accession>
<gene>
    <name evidence="1" type="ORF">DFO73_10941</name>
</gene>
<dbReference type="OrthoDB" id="9793589at2"/>
<dbReference type="Proteomes" id="UP000247150">
    <property type="component" value="Unassembled WGS sequence"/>
</dbReference>
<sequence length="74" mass="8643">MLKEDDIVVIISARKGTIAWHPELEELPKRLAKVKPESFIVYYPAEVEEVDIRGSRGIDVPKEVLRKKNYEEYD</sequence>
<reference evidence="1 2" key="1">
    <citation type="submission" date="2018-05" db="EMBL/GenBank/DDBJ databases">
        <title>Freshwater and sediment microbial communities from various areas in North America, analyzing microbe dynamics in response to fracking.</title>
        <authorList>
            <person name="Lamendella R."/>
        </authorList>
    </citation>
    <scope>NUCLEOTIDE SEQUENCE [LARGE SCALE GENOMIC DNA]</scope>
    <source>
        <strain evidence="1 2">15_TX</strain>
    </source>
</reference>
<proteinExistence type="predicted"/>
<evidence type="ECO:0000313" key="1">
    <source>
        <dbReference type="EMBL" id="PWW26878.1"/>
    </source>
</evidence>
<comment type="caution">
    <text evidence="1">The sequence shown here is derived from an EMBL/GenBank/DDBJ whole genome shotgun (WGS) entry which is preliminary data.</text>
</comment>
<name>A0A2V2ZRA5_9BACI</name>
<organism evidence="1 2">
    <name type="scientific">Cytobacillus oceanisediminis</name>
    <dbReference type="NCBI Taxonomy" id="665099"/>
    <lineage>
        <taxon>Bacteria</taxon>
        <taxon>Bacillati</taxon>
        <taxon>Bacillota</taxon>
        <taxon>Bacilli</taxon>
        <taxon>Bacillales</taxon>
        <taxon>Bacillaceae</taxon>
        <taxon>Cytobacillus</taxon>
    </lineage>
</organism>
<evidence type="ECO:0000313" key="2">
    <source>
        <dbReference type="Proteomes" id="UP000247150"/>
    </source>
</evidence>
<dbReference type="EMBL" id="QGTW01000009">
    <property type="protein sequence ID" value="PWW26878.1"/>
    <property type="molecule type" value="Genomic_DNA"/>
</dbReference>
<protein>
    <submittedName>
        <fullName evidence="1">Uncharacterized protein</fullName>
    </submittedName>
</protein>
<dbReference type="AlphaFoldDB" id="A0A2V2ZRA5"/>